<dbReference type="GO" id="GO:0015833">
    <property type="term" value="P:peptide transport"/>
    <property type="evidence" value="ECO:0007669"/>
    <property type="project" value="TreeGrafter"/>
</dbReference>
<dbReference type="GO" id="GO:1904680">
    <property type="term" value="F:peptide transmembrane transporter activity"/>
    <property type="evidence" value="ECO:0007669"/>
    <property type="project" value="TreeGrafter"/>
</dbReference>
<dbReference type="CDD" id="cd08502">
    <property type="entry name" value="PBP2_NikA_DppA_OppA_like_16"/>
    <property type="match status" value="1"/>
</dbReference>
<dbReference type="GO" id="GO:0030288">
    <property type="term" value="C:outer membrane-bounded periplasmic space"/>
    <property type="evidence" value="ECO:0007669"/>
    <property type="project" value="UniProtKB-ARBA"/>
</dbReference>
<feature type="signal peptide" evidence="4">
    <location>
        <begin position="1"/>
        <end position="31"/>
    </location>
</feature>
<reference evidence="6 7" key="1">
    <citation type="journal article" date="2015" name="Int. J. Syst. Evol. Microbiol.">
        <title>Roseomonas oryzae sp. nov., isolated from paddy rhizosphere soil.</title>
        <authorList>
            <person name="Ramaprasad E.V."/>
            <person name="Sasikala Ch."/>
            <person name="Ramana Ch.V."/>
        </authorList>
    </citation>
    <scope>NUCLEOTIDE SEQUENCE [LARGE SCALE GENOMIC DNA]</scope>
    <source>
        <strain evidence="6 7">KCTC 42542</strain>
    </source>
</reference>
<name>A0A5B2THB4_9PROT</name>
<protein>
    <submittedName>
        <fullName evidence="6">ABC transporter substrate-binding protein</fullName>
    </submittedName>
</protein>
<sequence length="532" mass="58876">MPFMHRRTLLRAAAAAPMLASGLALPGVARAASATTLRFIPVIDLAFADPIYSTAQVSRNHGFMVFDTLYGMNGKLEVSPQMVEGHRVEYDGRRWDLVLRPGLTWHDGEKVLARDCVASIRRWAKRDALGGALIAATEELSAPDDRTIRFRLKRPFPLLPMALGKAAVPVCFMMPERLANTDPFKQIPEVIGSGPYCFIADERIPGARNVYQRFEGYRPRENGVSDWTSGPKVVHYDRVEWTTMPDAATGASAVQSGEQDWQETTPHDLLPLLKRSRDVVVDVLDPLGFCCNMRVNALQPPFDNPAIRRALLGAIDQRAVMTAVAGDDPAYQHTPIGFFAPGTPMASEVGLDVFRGEPDYDKVKRDLAAAGYKGEKVVILVPADSLAQKPLGDVAAALMQQAGMNVEYQALDFGTVLTRRNRRVPVSEGGWSAFVSNWQGIDWLNPASHITLRGDASYPGWFESDRIEALRQQWLEAPDLAAQQRISAEIQRVAFEEVPYYPLGLYRQPTAYRKSVAGVNRGTATFWNVRPA</sequence>
<dbReference type="Gene3D" id="3.40.190.10">
    <property type="entry name" value="Periplasmic binding protein-like II"/>
    <property type="match status" value="1"/>
</dbReference>
<evidence type="ECO:0000313" key="7">
    <source>
        <dbReference type="Proteomes" id="UP000322110"/>
    </source>
</evidence>
<dbReference type="EMBL" id="VUKA01000003">
    <property type="protein sequence ID" value="KAA2213483.1"/>
    <property type="molecule type" value="Genomic_DNA"/>
</dbReference>
<gene>
    <name evidence="6" type="ORF">F0Q34_09605</name>
</gene>
<dbReference type="OrthoDB" id="7233744at2"/>
<feature type="chain" id="PRO_5022695192" evidence="4">
    <location>
        <begin position="32"/>
        <end position="532"/>
    </location>
</feature>
<dbReference type="InterPro" id="IPR039424">
    <property type="entry name" value="SBP_5"/>
</dbReference>
<dbReference type="SUPFAM" id="SSF53850">
    <property type="entry name" value="Periplasmic binding protein-like II"/>
    <property type="match status" value="1"/>
</dbReference>
<dbReference type="Gene3D" id="3.10.105.10">
    <property type="entry name" value="Dipeptide-binding Protein, Domain 3"/>
    <property type="match status" value="1"/>
</dbReference>
<evidence type="ECO:0000256" key="1">
    <source>
        <dbReference type="ARBA" id="ARBA00004418"/>
    </source>
</evidence>
<dbReference type="PROSITE" id="PS51318">
    <property type="entry name" value="TAT"/>
    <property type="match status" value="1"/>
</dbReference>
<comment type="caution">
    <text evidence="6">The sequence shown here is derived from an EMBL/GenBank/DDBJ whole genome shotgun (WGS) entry which is preliminary data.</text>
</comment>
<dbReference type="InterPro" id="IPR030678">
    <property type="entry name" value="Peptide/Ni-bd"/>
</dbReference>
<evidence type="ECO:0000259" key="5">
    <source>
        <dbReference type="Pfam" id="PF00496"/>
    </source>
</evidence>
<evidence type="ECO:0000313" key="6">
    <source>
        <dbReference type="EMBL" id="KAA2213483.1"/>
    </source>
</evidence>
<keyword evidence="3 4" id="KW-0732">Signal</keyword>
<evidence type="ECO:0000256" key="2">
    <source>
        <dbReference type="ARBA" id="ARBA00005695"/>
    </source>
</evidence>
<evidence type="ECO:0000256" key="3">
    <source>
        <dbReference type="ARBA" id="ARBA00022729"/>
    </source>
</evidence>
<dbReference type="Pfam" id="PF00496">
    <property type="entry name" value="SBP_bac_5"/>
    <property type="match status" value="1"/>
</dbReference>
<comment type="similarity">
    <text evidence="2">Belongs to the bacterial solute-binding protein 5 family.</text>
</comment>
<dbReference type="InterPro" id="IPR006311">
    <property type="entry name" value="TAT_signal"/>
</dbReference>
<organism evidence="6 7">
    <name type="scientific">Teichococcus oryzae</name>
    <dbReference type="NCBI Taxonomy" id="1608942"/>
    <lineage>
        <taxon>Bacteria</taxon>
        <taxon>Pseudomonadati</taxon>
        <taxon>Pseudomonadota</taxon>
        <taxon>Alphaproteobacteria</taxon>
        <taxon>Acetobacterales</taxon>
        <taxon>Roseomonadaceae</taxon>
        <taxon>Roseomonas</taxon>
    </lineage>
</organism>
<dbReference type="GO" id="GO:0043190">
    <property type="term" value="C:ATP-binding cassette (ABC) transporter complex"/>
    <property type="evidence" value="ECO:0007669"/>
    <property type="project" value="InterPro"/>
</dbReference>
<comment type="subcellular location">
    <subcellularLocation>
        <location evidence="1">Periplasm</location>
    </subcellularLocation>
</comment>
<keyword evidence="7" id="KW-1185">Reference proteome</keyword>
<feature type="domain" description="Solute-binding protein family 5" evidence="5">
    <location>
        <begin position="77"/>
        <end position="443"/>
    </location>
</feature>
<dbReference type="AlphaFoldDB" id="A0A5B2THB4"/>
<dbReference type="PANTHER" id="PTHR30290">
    <property type="entry name" value="PERIPLASMIC BINDING COMPONENT OF ABC TRANSPORTER"/>
    <property type="match status" value="1"/>
</dbReference>
<evidence type="ECO:0000256" key="4">
    <source>
        <dbReference type="SAM" id="SignalP"/>
    </source>
</evidence>
<accession>A0A5B2THB4</accession>
<dbReference type="Proteomes" id="UP000322110">
    <property type="component" value="Unassembled WGS sequence"/>
</dbReference>
<dbReference type="PIRSF" id="PIRSF002741">
    <property type="entry name" value="MppA"/>
    <property type="match status" value="1"/>
</dbReference>
<proteinExistence type="inferred from homology"/>
<dbReference type="PANTHER" id="PTHR30290:SF38">
    <property type="entry name" value="D,D-DIPEPTIDE-BINDING PERIPLASMIC PROTEIN DDPA-RELATED"/>
    <property type="match status" value="1"/>
</dbReference>
<dbReference type="InterPro" id="IPR000914">
    <property type="entry name" value="SBP_5_dom"/>
</dbReference>